<gene>
    <name evidence="2" type="ORF">B1A_02639</name>
</gene>
<feature type="non-terminal residue" evidence="2">
    <location>
        <position position="1"/>
    </location>
</feature>
<feature type="region of interest" description="Disordered" evidence="1">
    <location>
        <begin position="1"/>
        <end position="21"/>
    </location>
</feature>
<dbReference type="EMBL" id="AUZX01001955">
    <property type="protein sequence ID" value="EQD77877.1"/>
    <property type="molecule type" value="Genomic_DNA"/>
</dbReference>
<proteinExistence type="predicted"/>
<sequence>GMEEEMKEPYIEGLANHDDPESCVGVREDAGEALTGARAGQAIEARNQRIRGADAVYGSGRQHHC</sequence>
<reference evidence="2" key="2">
    <citation type="journal article" date="2014" name="ISME J.">
        <title>Microbial stratification in low pH oxic and suboxic macroscopic growths along an acid mine drainage.</title>
        <authorList>
            <person name="Mendez-Garcia C."/>
            <person name="Mesa V."/>
            <person name="Sprenger R.R."/>
            <person name="Richter M."/>
            <person name="Diez M.S."/>
            <person name="Solano J."/>
            <person name="Bargiela R."/>
            <person name="Golyshina O.V."/>
            <person name="Manteca A."/>
            <person name="Ramos J.L."/>
            <person name="Gallego J.R."/>
            <person name="Llorente I."/>
            <person name="Martins Dos Santos V.A."/>
            <person name="Jensen O.N."/>
            <person name="Pelaez A.I."/>
            <person name="Sanchez J."/>
            <person name="Ferrer M."/>
        </authorList>
    </citation>
    <scope>NUCLEOTIDE SEQUENCE</scope>
</reference>
<feature type="compositionally biased region" description="Basic and acidic residues" evidence="1">
    <location>
        <begin position="7"/>
        <end position="21"/>
    </location>
</feature>
<evidence type="ECO:0000256" key="1">
    <source>
        <dbReference type="SAM" id="MobiDB-lite"/>
    </source>
</evidence>
<reference evidence="2" key="1">
    <citation type="submission" date="2013-08" db="EMBL/GenBank/DDBJ databases">
        <authorList>
            <person name="Mendez C."/>
            <person name="Richter M."/>
            <person name="Ferrer M."/>
            <person name="Sanchez J."/>
        </authorList>
    </citation>
    <scope>NUCLEOTIDE SEQUENCE</scope>
</reference>
<dbReference type="AlphaFoldDB" id="T1C755"/>
<organism evidence="2">
    <name type="scientific">mine drainage metagenome</name>
    <dbReference type="NCBI Taxonomy" id="410659"/>
    <lineage>
        <taxon>unclassified sequences</taxon>
        <taxon>metagenomes</taxon>
        <taxon>ecological metagenomes</taxon>
    </lineage>
</organism>
<name>T1C755_9ZZZZ</name>
<comment type="caution">
    <text evidence="2">The sequence shown here is derived from an EMBL/GenBank/DDBJ whole genome shotgun (WGS) entry which is preliminary data.</text>
</comment>
<evidence type="ECO:0000313" key="2">
    <source>
        <dbReference type="EMBL" id="EQD77877.1"/>
    </source>
</evidence>
<accession>T1C755</accession>
<protein>
    <submittedName>
        <fullName evidence="2">Uncharacterized protein</fullName>
    </submittedName>
</protein>